<feature type="transmembrane region" description="Helical" evidence="7">
    <location>
        <begin position="61"/>
        <end position="81"/>
    </location>
</feature>
<comment type="subcellular location">
    <subcellularLocation>
        <location evidence="7">Cell membrane</location>
        <topology evidence="7">Multi-pass membrane protein</topology>
    </subcellularLocation>
</comment>
<comment type="caution">
    <text evidence="8">The sequence shown here is derived from an EMBL/GenBank/DDBJ whole genome shotgun (WGS) entry which is preliminary data.</text>
</comment>
<keyword evidence="3 7" id="KW-0808">Transferase</keyword>
<evidence type="ECO:0000313" key="8">
    <source>
        <dbReference type="EMBL" id="MBB3891378.1"/>
    </source>
</evidence>
<evidence type="ECO:0000313" key="9">
    <source>
        <dbReference type="Proteomes" id="UP000530564"/>
    </source>
</evidence>
<dbReference type="UniPathway" id="UPA00664"/>
<dbReference type="NCBIfam" id="TIGR00544">
    <property type="entry name" value="lgt"/>
    <property type="match status" value="1"/>
</dbReference>
<dbReference type="EMBL" id="JACIDK010000002">
    <property type="protein sequence ID" value="MBB3891378.1"/>
    <property type="molecule type" value="Genomic_DNA"/>
</dbReference>
<feature type="transmembrane region" description="Helical" evidence="7">
    <location>
        <begin position="237"/>
        <end position="261"/>
    </location>
</feature>
<evidence type="ECO:0000256" key="7">
    <source>
        <dbReference type="HAMAP-Rule" id="MF_01147"/>
    </source>
</evidence>
<keyword evidence="5 7" id="KW-1133">Transmembrane helix</keyword>
<dbReference type="PROSITE" id="PS01311">
    <property type="entry name" value="LGT"/>
    <property type="match status" value="1"/>
</dbReference>
<dbReference type="Pfam" id="PF01790">
    <property type="entry name" value="LGT"/>
    <property type="match status" value="1"/>
</dbReference>
<dbReference type="GO" id="GO:0008961">
    <property type="term" value="F:phosphatidylglycerol-prolipoprotein diacylglyceryl transferase activity"/>
    <property type="evidence" value="ECO:0007669"/>
    <property type="project" value="UniProtKB-UniRule"/>
</dbReference>
<feature type="transmembrane region" description="Helical" evidence="7">
    <location>
        <begin position="20"/>
        <end position="40"/>
    </location>
</feature>
<dbReference type="InterPro" id="IPR001640">
    <property type="entry name" value="Lgt"/>
</dbReference>
<dbReference type="Proteomes" id="UP000530564">
    <property type="component" value="Unassembled WGS sequence"/>
</dbReference>
<evidence type="ECO:0000256" key="5">
    <source>
        <dbReference type="ARBA" id="ARBA00022989"/>
    </source>
</evidence>
<dbReference type="RefSeq" id="WP_183772187.1">
    <property type="nucleotide sequence ID" value="NZ_JACIDK010000002.1"/>
</dbReference>
<evidence type="ECO:0000256" key="3">
    <source>
        <dbReference type="ARBA" id="ARBA00022679"/>
    </source>
</evidence>
<dbReference type="GO" id="GO:0042158">
    <property type="term" value="P:lipoprotein biosynthetic process"/>
    <property type="evidence" value="ECO:0007669"/>
    <property type="project" value="UniProtKB-UniRule"/>
</dbReference>
<organism evidence="8 9">
    <name type="scientific">Phenylobacterium haematophilum</name>
    <dbReference type="NCBI Taxonomy" id="98513"/>
    <lineage>
        <taxon>Bacteria</taxon>
        <taxon>Pseudomonadati</taxon>
        <taxon>Pseudomonadota</taxon>
        <taxon>Alphaproteobacteria</taxon>
        <taxon>Caulobacterales</taxon>
        <taxon>Caulobacteraceae</taxon>
        <taxon>Phenylobacterium</taxon>
    </lineage>
</organism>
<evidence type="ECO:0000256" key="2">
    <source>
        <dbReference type="ARBA" id="ARBA00022475"/>
    </source>
</evidence>
<keyword evidence="2 7" id="KW-1003">Cell membrane</keyword>
<dbReference type="PANTHER" id="PTHR30589">
    <property type="entry name" value="PROLIPOPROTEIN DIACYLGLYCERYL TRANSFERASE"/>
    <property type="match status" value="1"/>
</dbReference>
<dbReference type="HAMAP" id="MF_01147">
    <property type="entry name" value="Lgt"/>
    <property type="match status" value="1"/>
</dbReference>
<keyword evidence="9" id="KW-1185">Reference proteome</keyword>
<feature type="binding site" evidence="7">
    <location>
        <position position="144"/>
    </location>
    <ligand>
        <name>a 1,2-diacyl-sn-glycero-3-phospho-(1'-sn-glycerol)</name>
        <dbReference type="ChEBI" id="CHEBI:64716"/>
    </ligand>
</feature>
<reference evidence="8 9" key="1">
    <citation type="submission" date="2020-08" db="EMBL/GenBank/DDBJ databases">
        <title>Genomic Encyclopedia of Type Strains, Phase IV (KMG-IV): sequencing the most valuable type-strain genomes for metagenomic binning, comparative biology and taxonomic classification.</title>
        <authorList>
            <person name="Goeker M."/>
        </authorList>
    </citation>
    <scope>NUCLEOTIDE SEQUENCE [LARGE SCALE GENOMIC DNA]</scope>
    <source>
        <strain evidence="8 9">DSM 21793</strain>
    </source>
</reference>
<evidence type="ECO:0000256" key="6">
    <source>
        <dbReference type="ARBA" id="ARBA00023136"/>
    </source>
</evidence>
<feature type="transmembrane region" description="Helical" evidence="7">
    <location>
        <begin position="101"/>
        <end position="119"/>
    </location>
</feature>
<dbReference type="PANTHER" id="PTHR30589:SF0">
    <property type="entry name" value="PHOSPHATIDYLGLYCEROL--PROLIPOPROTEIN DIACYLGLYCERYL TRANSFERASE"/>
    <property type="match status" value="1"/>
</dbReference>
<feature type="transmembrane region" description="Helical" evidence="7">
    <location>
        <begin position="209"/>
        <end position="225"/>
    </location>
</feature>
<keyword evidence="4 7" id="KW-0812">Transmembrane</keyword>
<comment type="similarity">
    <text evidence="1 7">Belongs to the Lgt family.</text>
</comment>
<dbReference type="GO" id="GO:0005886">
    <property type="term" value="C:plasma membrane"/>
    <property type="evidence" value="ECO:0007669"/>
    <property type="project" value="UniProtKB-SubCell"/>
</dbReference>
<proteinExistence type="inferred from homology"/>
<gene>
    <name evidence="7" type="primary">lgt</name>
    <name evidence="8" type="ORF">GGQ61_002095</name>
</gene>
<comment type="function">
    <text evidence="7">Catalyzes the transfer of the diacylglyceryl group from phosphatidylglycerol to the sulfhydryl group of the N-terminal cysteine of a prolipoprotein, the first step in the formation of mature lipoproteins.</text>
</comment>
<keyword evidence="8" id="KW-0449">Lipoprotein</keyword>
<protein>
    <recommendedName>
        <fullName evidence="7">Phosphatidylglycerol--prolipoprotein diacylglyceryl transferase</fullName>
        <ecNumber evidence="7">2.5.1.145</ecNumber>
    </recommendedName>
</protein>
<evidence type="ECO:0000256" key="4">
    <source>
        <dbReference type="ARBA" id="ARBA00022692"/>
    </source>
</evidence>
<comment type="pathway">
    <text evidence="7">Protein modification; lipoprotein biosynthesis (diacylglyceryl transfer).</text>
</comment>
<accession>A0A839ZYZ8</accession>
<evidence type="ECO:0000256" key="1">
    <source>
        <dbReference type="ARBA" id="ARBA00007150"/>
    </source>
</evidence>
<dbReference type="EC" id="2.5.1.145" evidence="7"/>
<dbReference type="AlphaFoldDB" id="A0A839ZYZ8"/>
<comment type="catalytic activity">
    <reaction evidence="7">
        <text>L-cysteinyl-[prolipoprotein] + a 1,2-diacyl-sn-glycero-3-phospho-(1'-sn-glycerol) = an S-1,2-diacyl-sn-glyceryl-L-cysteinyl-[prolipoprotein] + sn-glycerol 1-phosphate + H(+)</text>
        <dbReference type="Rhea" id="RHEA:56712"/>
        <dbReference type="Rhea" id="RHEA-COMP:14679"/>
        <dbReference type="Rhea" id="RHEA-COMP:14680"/>
        <dbReference type="ChEBI" id="CHEBI:15378"/>
        <dbReference type="ChEBI" id="CHEBI:29950"/>
        <dbReference type="ChEBI" id="CHEBI:57685"/>
        <dbReference type="ChEBI" id="CHEBI:64716"/>
        <dbReference type="ChEBI" id="CHEBI:140658"/>
        <dbReference type="EC" id="2.5.1.145"/>
    </reaction>
</comment>
<name>A0A839ZYZ8_9CAUL</name>
<keyword evidence="6 7" id="KW-0472">Membrane</keyword>
<sequence>MPFPDFDPVLVQIGPFAIRWYALAYVAGILLGWRYVAGMMKNQALWGPRGAPATPAQIDDLILWITLGIILGGRLGHVFFYTPSIIVQDPLQIVKVWEGGMSFHGGALGVLIAVFAFAGRNKIDVLRLGDAVAACAPIGLFFGRIANFINGELWGRPSNVPWAFIFPQADGVTPRHPSQLYEAALEGVVLFLILRWATHRAGLLQRRGVVAGIFLLGYAVFRTFVENFREPDRYLQHFPLGLTMGMMLSAPMVIGGLFLIWRGMREPLATQAASPPSQAKTETP</sequence>